<protein>
    <submittedName>
        <fullName evidence="1">Uncharacterized protein</fullName>
    </submittedName>
</protein>
<reference evidence="1 2" key="1">
    <citation type="journal article" date="2021" name="Elife">
        <title>Chloroplast acquisition without the gene transfer in kleptoplastic sea slugs, Plakobranchus ocellatus.</title>
        <authorList>
            <person name="Maeda T."/>
            <person name="Takahashi S."/>
            <person name="Yoshida T."/>
            <person name="Shimamura S."/>
            <person name="Takaki Y."/>
            <person name="Nagai Y."/>
            <person name="Toyoda A."/>
            <person name="Suzuki Y."/>
            <person name="Arimoto A."/>
            <person name="Ishii H."/>
            <person name="Satoh N."/>
            <person name="Nishiyama T."/>
            <person name="Hasebe M."/>
            <person name="Maruyama T."/>
            <person name="Minagawa J."/>
            <person name="Obokata J."/>
            <person name="Shigenobu S."/>
        </authorList>
    </citation>
    <scope>NUCLEOTIDE SEQUENCE [LARGE SCALE GENOMIC DNA]</scope>
</reference>
<sequence>MFSFHIPFTIVTTTTTLINITTTTINITTTTTTINITTTTTTINITTTTTTINITTTTTVINITTTTSTNTTINTNNNNNNGKRHHASRGVLVSQQCGDNSRQPAFPARLPWPISAHADNTESHSGMFGRVRVRSVQRLRRYRHVLSCACSRYAAPFLEF</sequence>
<comment type="caution">
    <text evidence="1">The sequence shown here is derived from an EMBL/GenBank/DDBJ whole genome shotgun (WGS) entry which is preliminary data.</text>
</comment>
<gene>
    <name evidence="1" type="ORF">ElyMa_004566600</name>
</gene>
<keyword evidence="2" id="KW-1185">Reference proteome</keyword>
<evidence type="ECO:0000313" key="2">
    <source>
        <dbReference type="Proteomes" id="UP000762676"/>
    </source>
</evidence>
<accession>A0AAV4HW08</accession>
<proteinExistence type="predicted"/>
<organism evidence="1 2">
    <name type="scientific">Elysia marginata</name>
    <dbReference type="NCBI Taxonomy" id="1093978"/>
    <lineage>
        <taxon>Eukaryota</taxon>
        <taxon>Metazoa</taxon>
        <taxon>Spiralia</taxon>
        <taxon>Lophotrochozoa</taxon>
        <taxon>Mollusca</taxon>
        <taxon>Gastropoda</taxon>
        <taxon>Heterobranchia</taxon>
        <taxon>Euthyneura</taxon>
        <taxon>Panpulmonata</taxon>
        <taxon>Sacoglossa</taxon>
        <taxon>Placobranchoidea</taxon>
        <taxon>Plakobranchidae</taxon>
        <taxon>Elysia</taxon>
    </lineage>
</organism>
<dbReference type="AlphaFoldDB" id="A0AAV4HW08"/>
<evidence type="ECO:0000313" key="1">
    <source>
        <dbReference type="EMBL" id="GFS00866.1"/>
    </source>
</evidence>
<dbReference type="EMBL" id="BMAT01009188">
    <property type="protein sequence ID" value="GFS00866.1"/>
    <property type="molecule type" value="Genomic_DNA"/>
</dbReference>
<dbReference type="Proteomes" id="UP000762676">
    <property type="component" value="Unassembled WGS sequence"/>
</dbReference>
<name>A0AAV4HW08_9GAST</name>